<name>A0A0R1XGW4_9LACO</name>
<evidence type="ECO:0000313" key="4">
    <source>
        <dbReference type="EMBL" id="KRM27684.1"/>
    </source>
</evidence>
<proteinExistence type="predicted"/>
<dbReference type="AlphaFoldDB" id="A0A0R1XGW4"/>
<evidence type="ECO:0000256" key="1">
    <source>
        <dbReference type="SAM" id="MobiDB-lite"/>
    </source>
</evidence>
<feature type="compositionally biased region" description="Low complexity" evidence="1">
    <location>
        <begin position="159"/>
        <end position="169"/>
    </location>
</feature>
<comment type="caution">
    <text evidence="4">The sequence shown here is derived from an EMBL/GenBank/DDBJ whole genome shotgun (WGS) entry which is preliminary data.</text>
</comment>
<feature type="region of interest" description="Disordered" evidence="1">
    <location>
        <begin position="146"/>
        <end position="175"/>
    </location>
</feature>
<feature type="signal peptide" evidence="3">
    <location>
        <begin position="1"/>
        <end position="25"/>
    </location>
</feature>
<dbReference type="RefSeq" id="WP_027827837.1">
    <property type="nucleotide sequence ID" value="NZ_AUEH01000008.1"/>
</dbReference>
<accession>A0A0R1XGW4</accession>
<evidence type="ECO:0008006" key="6">
    <source>
        <dbReference type="Google" id="ProtNLM"/>
    </source>
</evidence>
<sequence>MKTIWRWLIMLGALWTLLGPLPVAAAGTSAPQPPAPTYHVQLTARTIDQQAAPGVPFSLVPIHAAGTQTVAAADARTYTVLGPAQRQVADTAGLVQWQLPAGDYVVTQERSPQYQATLKPFLISLPAMAQGSQLTITAKPIRTVPAEPTTPPVSPSPAAPAISGSTGAGQPSVSPAVGTKPILQTAASVTPPWPLVIIGGLLLAGLIGRGFVLHDIRRRRSVDQN</sequence>
<dbReference type="PATRIC" id="fig|1122147.4.peg.2521"/>
<feature type="chain" id="PRO_5006413263" description="Prealbumin-like fold domain-containing protein" evidence="3">
    <location>
        <begin position="26"/>
        <end position="225"/>
    </location>
</feature>
<protein>
    <recommendedName>
        <fullName evidence="6">Prealbumin-like fold domain-containing protein</fullName>
    </recommendedName>
</protein>
<keyword evidence="2" id="KW-1133">Transmembrane helix</keyword>
<keyword evidence="2" id="KW-0812">Transmembrane</keyword>
<feature type="compositionally biased region" description="Pro residues" evidence="1">
    <location>
        <begin position="148"/>
        <end position="158"/>
    </location>
</feature>
<dbReference type="Proteomes" id="UP000050949">
    <property type="component" value="Unassembled WGS sequence"/>
</dbReference>
<evidence type="ECO:0000256" key="3">
    <source>
        <dbReference type="SAM" id="SignalP"/>
    </source>
</evidence>
<feature type="transmembrane region" description="Helical" evidence="2">
    <location>
        <begin position="193"/>
        <end position="212"/>
    </location>
</feature>
<evidence type="ECO:0000256" key="2">
    <source>
        <dbReference type="SAM" id="Phobius"/>
    </source>
</evidence>
<organism evidence="4 5">
    <name type="scientific">Schleiferilactobacillus harbinensis DSM 16991</name>
    <dbReference type="NCBI Taxonomy" id="1122147"/>
    <lineage>
        <taxon>Bacteria</taxon>
        <taxon>Bacillati</taxon>
        <taxon>Bacillota</taxon>
        <taxon>Bacilli</taxon>
        <taxon>Lactobacillales</taxon>
        <taxon>Lactobacillaceae</taxon>
        <taxon>Schleiferilactobacillus</taxon>
    </lineage>
</organism>
<evidence type="ECO:0000313" key="5">
    <source>
        <dbReference type="Proteomes" id="UP000050949"/>
    </source>
</evidence>
<gene>
    <name evidence="4" type="ORF">FC91_GL002442</name>
</gene>
<dbReference type="EMBL" id="AZFW01000044">
    <property type="protein sequence ID" value="KRM27684.1"/>
    <property type="molecule type" value="Genomic_DNA"/>
</dbReference>
<keyword evidence="2" id="KW-0472">Membrane</keyword>
<reference evidence="4 5" key="1">
    <citation type="journal article" date="2015" name="Genome Announc.">
        <title>Expanding the biotechnology potential of lactobacilli through comparative genomics of 213 strains and associated genera.</title>
        <authorList>
            <person name="Sun Z."/>
            <person name="Harris H.M."/>
            <person name="McCann A."/>
            <person name="Guo C."/>
            <person name="Argimon S."/>
            <person name="Zhang W."/>
            <person name="Yang X."/>
            <person name="Jeffery I.B."/>
            <person name="Cooney J.C."/>
            <person name="Kagawa T.F."/>
            <person name="Liu W."/>
            <person name="Song Y."/>
            <person name="Salvetti E."/>
            <person name="Wrobel A."/>
            <person name="Rasinkangas P."/>
            <person name="Parkhill J."/>
            <person name="Rea M.C."/>
            <person name="O'Sullivan O."/>
            <person name="Ritari J."/>
            <person name="Douillard F.P."/>
            <person name="Paul Ross R."/>
            <person name="Yang R."/>
            <person name="Briner A.E."/>
            <person name="Felis G.E."/>
            <person name="de Vos W.M."/>
            <person name="Barrangou R."/>
            <person name="Klaenhammer T.R."/>
            <person name="Caufield P.W."/>
            <person name="Cui Y."/>
            <person name="Zhang H."/>
            <person name="O'Toole P.W."/>
        </authorList>
    </citation>
    <scope>NUCLEOTIDE SEQUENCE [LARGE SCALE GENOMIC DNA]</scope>
    <source>
        <strain evidence="4 5">DSM 16991</strain>
    </source>
</reference>
<keyword evidence="3" id="KW-0732">Signal</keyword>